<evidence type="ECO:0000256" key="1">
    <source>
        <dbReference type="ARBA" id="ARBA00004651"/>
    </source>
</evidence>
<keyword evidence="11 15" id="KW-0472">Membrane</keyword>
<feature type="compositionally biased region" description="Basic and acidic residues" evidence="14">
    <location>
        <begin position="247"/>
        <end position="256"/>
    </location>
</feature>
<comment type="similarity">
    <text evidence="2">Belongs to the FtsK/SpoIIIE/SftA family.</text>
</comment>
<dbReference type="InterPro" id="IPR041027">
    <property type="entry name" value="FtsK_alpha"/>
</dbReference>
<name>A0A2H1YI39_9FLAO</name>
<dbReference type="PANTHER" id="PTHR22683">
    <property type="entry name" value="SPORULATION PROTEIN RELATED"/>
    <property type="match status" value="1"/>
</dbReference>
<dbReference type="EMBL" id="OENF01000012">
    <property type="protein sequence ID" value="SOS74477.1"/>
    <property type="molecule type" value="Genomic_DNA"/>
</dbReference>
<dbReference type="PANTHER" id="PTHR22683:SF41">
    <property type="entry name" value="DNA TRANSLOCASE FTSK"/>
    <property type="match status" value="1"/>
</dbReference>
<evidence type="ECO:0000256" key="12">
    <source>
        <dbReference type="ARBA" id="ARBA00023306"/>
    </source>
</evidence>
<dbReference type="InterPro" id="IPR025199">
    <property type="entry name" value="FtsK_4TM"/>
</dbReference>
<dbReference type="InterPro" id="IPR002543">
    <property type="entry name" value="FtsK_dom"/>
</dbReference>
<dbReference type="InterPro" id="IPR036390">
    <property type="entry name" value="WH_DNA-bd_sf"/>
</dbReference>
<keyword evidence="9 15" id="KW-1133">Transmembrane helix</keyword>
<dbReference type="Gene3D" id="3.40.50.300">
    <property type="entry name" value="P-loop containing nucleotide triphosphate hydrolases"/>
    <property type="match status" value="1"/>
</dbReference>
<evidence type="ECO:0000256" key="5">
    <source>
        <dbReference type="ARBA" id="ARBA00022692"/>
    </source>
</evidence>
<reference evidence="18" key="1">
    <citation type="submission" date="2017-11" db="EMBL/GenBank/DDBJ databases">
        <authorList>
            <person name="Duchaud E."/>
        </authorList>
    </citation>
    <scope>NUCLEOTIDE SEQUENCE [LARGE SCALE GENOMIC DNA]</scope>
    <source>
        <strain evidence="18">Tenacibaculum sp. TNO020</strain>
    </source>
</reference>
<dbReference type="PROSITE" id="PS50901">
    <property type="entry name" value="FTSK"/>
    <property type="match status" value="1"/>
</dbReference>
<evidence type="ECO:0000256" key="13">
    <source>
        <dbReference type="PROSITE-ProRule" id="PRU00289"/>
    </source>
</evidence>
<keyword evidence="18" id="KW-1185">Reference proteome</keyword>
<evidence type="ECO:0000256" key="14">
    <source>
        <dbReference type="SAM" id="MobiDB-lite"/>
    </source>
</evidence>
<dbReference type="Pfam" id="PF09397">
    <property type="entry name" value="FtsK_gamma"/>
    <property type="match status" value="1"/>
</dbReference>
<proteinExistence type="inferred from homology"/>
<evidence type="ECO:0000313" key="17">
    <source>
        <dbReference type="EMBL" id="SOS74477.1"/>
    </source>
</evidence>
<dbReference type="AlphaFoldDB" id="A0A2H1YI39"/>
<dbReference type="SUPFAM" id="SSF46785">
    <property type="entry name" value="Winged helix' DNA-binding domain"/>
    <property type="match status" value="1"/>
</dbReference>
<evidence type="ECO:0000256" key="8">
    <source>
        <dbReference type="ARBA" id="ARBA00022840"/>
    </source>
</evidence>
<feature type="transmembrane region" description="Helical" evidence="15">
    <location>
        <begin position="94"/>
        <end position="114"/>
    </location>
</feature>
<evidence type="ECO:0000313" key="18">
    <source>
        <dbReference type="Proteomes" id="UP000234211"/>
    </source>
</evidence>
<dbReference type="GO" id="GO:0007059">
    <property type="term" value="P:chromosome segregation"/>
    <property type="evidence" value="ECO:0007669"/>
    <property type="project" value="UniProtKB-KW"/>
</dbReference>
<keyword evidence="6 13" id="KW-0547">Nucleotide-binding</keyword>
<keyword evidence="12" id="KW-0131">Cell cycle</keyword>
<dbReference type="Gene3D" id="1.10.10.10">
    <property type="entry name" value="Winged helix-like DNA-binding domain superfamily/Winged helix DNA-binding domain"/>
    <property type="match status" value="1"/>
</dbReference>
<keyword evidence="8 13" id="KW-0067">ATP-binding</keyword>
<feature type="compositionally biased region" description="Polar residues" evidence="14">
    <location>
        <begin position="221"/>
        <end position="239"/>
    </location>
</feature>
<dbReference type="InterPro" id="IPR027417">
    <property type="entry name" value="P-loop_NTPase"/>
</dbReference>
<dbReference type="GO" id="GO:0051301">
    <property type="term" value="P:cell division"/>
    <property type="evidence" value="ECO:0007669"/>
    <property type="project" value="UniProtKB-KW"/>
</dbReference>
<evidence type="ECO:0000256" key="10">
    <source>
        <dbReference type="ARBA" id="ARBA00023125"/>
    </source>
</evidence>
<dbReference type="GO" id="GO:0003677">
    <property type="term" value="F:DNA binding"/>
    <property type="evidence" value="ECO:0007669"/>
    <property type="project" value="UniProtKB-KW"/>
</dbReference>
<feature type="transmembrane region" description="Helical" evidence="15">
    <location>
        <begin position="164"/>
        <end position="184"/>
    </location>
</feature>
<sequence length="975" mass="109171">MAKRKIPTLKNQSKINFFRTKLASFFSKKQNVTILGAFLVLFSIFLIVAFISFFFSWQEDQSTLSEFSDKTIVTKNLLGKIGAILSNFFIYKGFGLGAFLIPVALFFTGARILLQTNLRKIITSWNWSLLIMLWIAITLGFSAPKNAILPGIIGFELNAYFQTFLGKTGVIILLFFGLIAYLIIRFKITPEKINQKIKIVQENQLKKNELKEQQLKENLRNESLNNQNFKNNQPTTAENRNIIIDETIEKRQERQETSTQTPISNFEAPVEHNNNTTENTAENIIENTAEVKISTQKIEASVDRNSENEALINEYLVDRASVNEALEDTPITVDFPIEEPSYEETPTEIVKENPTETISKIPEISEETLDEPLIPENKSNEINEKNIVPSEEKTVEKETEKQSETQKITPEITTEKTAEKTQPETVKTISEIPNDTPKIEVPEETIKEIKVAVEQNSEEKSVAENLSDQLVNDFGEFDPTLDLGHFKFPDFNLLKEYNEVISIDPEELEANKKRIVTTLQNYKIGISEIKATVGPTITLYEIVPNAGVRISKIKNLEDDIALSLSALGIRIIAPIPGKGTIGIEVPNKKSTIVSMHSAISSKKFQESEMELPIALGKTISNETLVVDLAKMPHLLMAGATGQGKSVGLNAVLTSLLYKKHPAEVKFVLVDPKKVELTLFNKIERHYLAKLPDSEEAIITDTTKVVHTLNSLCMEMDARYDLLKNAMVRNIKEYNVKFKARKLNPENGHKFLPYIVLVIDEFADLIMTAGKEVETPIARLAQLARAIGIHLIVATQRPSVNVITGIIKANFPARIAFRVTSKIDSRTILDAPGADQLIGRGDMLYSGGSNLIRIQCAFVDTPEVEKITDFIGSQRAYPEAYLLPEYVGEETGTNLDSNIDDRDKLFKTAAEVIITAQQGSASLLQRKLKLGYNRAGRIIDQLEAAGIVGPFEGSKARKVLIPDFIALEKLLEDEIK</sequence>
<evidence type="ECO:0000256" key="9">
    <source>
        <dbReference type="ARBA" id="ARBA00022989"/>
    </source>
</evidence>
<dbReference type="GO" id="GO:0005524">
    <property type="term" value="F:ATP binding"/>
    <property type="evidence" value="ECO:0007669"/>
    <property type="project" value="UniProtKB-UniRule"/>
</dbReference>
<evidence type="ECO:0000256" key="7">
    <source>
        <dbReference type="ARBA" id="ARBA00022829"/>
    </source>
</evidence>
<feature type="transmembrane region" description="Helical" evidence="15">
    <location>
        <begin position="32"/>
        <end position="55"/>
    </location>
</feature>
<dbReference type="Pfam" id="PF01580">
    <property type="entry name" value="FtsK_SpoIIIE"/>
    <property type="match status" value="1"/>
</dbReference>
<feature type="region of interest" description="Disordered" evidence="14">
    <location>
        <begin position="221"/>
        <end position="274"/>
    </location>
</feature>
<dbReference type="SMART" id="SM00843">
    <property type="entry name" value="Ftsk_gamma"/>
    <property type="match status" value="1"/>
</dbReference>
<dbReference type="InterPro" id="IPR018541">
    <property type="entry name" value="Ftsk_gamma"/>
</dbReference>
<keyword evidence="4" id="KW-0132">Cell division</keyword>
<dbReference type="Gene3D" id="3.30.980.40">
    <property type="match status" value="1"/>
</dbReference>
<dbReference type="SUPFAM" id="SSF52540">
    <property type="entry name" value="P-loop containing nucleoside triphosphate hydrolases"/>
    <property type="match status" value="1"/>
</dbReference>
<feature type="domain" description="FtsK" evidence="16">
    <location>
        <begin position="621"/>
        <end position="825"/>
    </location>
</feature>
<keyword evidence="3" id="KW-1003">Cell membrane</keyword>
<dbReference type="InterPro" id="IPR036388">
    <property type="entry name" value="WH-like_DNA-bd_sf"/>
</dbReference>
<feature type="binding site" evidence="13">
    <location>
        <begin position="638"/>
        <end position="645"/>
    </location>
    <ligand>
        <name>ATP</name>
        <dbReference type="ChEBI" id="CHEBI:30616"/>
    </ligand>
</feature>
<dbReference type="RefSeq" id="WP_234987970.1">
    <property type="nucleotide sequence ID" value="NZ_OENF01000012.1"/>
</dbReference>
<keyword evidence="10" id="KW-0238">DNA-binding</keyword>
<evidence type="ECO:0000256" key="2">
    <source>
        <dbReference type="ARBA" id="ARBA00006474"/>
    </source>
</evidence>
<protein>
    <submittedName>
        <fullName evidence="17">DNA translocase FtsK</fullName>
    </submittedName>
</protein>
<evidence type="ECO:0000259" key="16">
    <source>
        <dbReference type="PROSITE" id="PS50901"/>
    </source>
</evidence>
<evidence type="ECO:0000256" key="6">
    <source>
        <dbReference type="ARBA" id="ARBA00022741"/>
    </source>
</evidence>
<dbReference type="Pfam" id="PF13491">
    <property type="entry name" value="FtsK_4TM"/>
    <property type="match status" value="1"/>
</dbReference>
<keyword evidence="5 15" id="KW-0812">Transmembrane</keyword>
<dbReference type="Pfam" id="PF17854">
    <property type="entry name" value="FtsK_alpha"/>
    <property type="match status" value="1"/>
</dbReference>
<feature type="transmembrane region" description="Helical" evidence="15">
    <location>
        <begin position="126"/>
        <end position="144"/>
    </location>
</feature>
<dbReference type="Proteomes" id="UP000234211">
    <property type="component" value="Unassembled WGS sequence"/>
</dbReference>
<evidence type="ECO:0000256" key="3">
    <source>
        <dbReference type="ARBA" id="ARBA00022475"/>
    </source>
</evidence>
<keyword evidence="7" id="KW-0159">Chromosome partition</keyword>
<organism evidence="17 18">
    <name type="scientific">Tenacibaculum piscium</name>
    <dbReference type="NCBI Taxonomy" id="1458515"/>
    <lineage>
        <taxon>Bacteria</taxon>
        <taxon>Pseudomonadati</taxon>
        <taxon>Bacteroidota</taxon>
        <taxon>Flavobacteriia</taxon>
        <taxon>Flavobacteriales</taxon>
        <taxon>Flavobacteriaceae</taxon>
        <taxon>Tenacibaculum</taxon>
    </lineage>
</organism>
<comment type="subcellular location">
    <subcellularLocation>
        <location evidence="1">Cell membrane</location>
        <topology evidence="1">Multi-pass membrane protein</topology>
    </subcellularLocation>
</comment>
<gene>
    <name evidence="17" type="primary">ftsK</name>
    <name evidence="17" type="ORF">TNO020_20156</name>
</gene>
<evidence type="ECO:0000256" key="11">
    <source>
        <dbReference type="ARBA" id="ARBA00023136"/>
    </source>
</evidence>
<dbReference type="GO" id="GO:0005886">
    <property type="term" value="C:plasma membrane"/>
    <property type="evidence" value="ECO:0007669"/>
    <property type="project" value="UniProtKB-SubCell"/>
</dbReference>
<dbReference type="InterPro" id="IPR050206">
    <property type="entry name" value="FtsK/SpoIIIE/SftA"/>
</dbReference>
<accession>A0A2H1YI39</accession>
<evidence type="ECO:0000256" key="15">
    <source>
        <dbReference type="SAM" id="Phobius"/>
    </source>
</evidence>
<evidence type="ECO:0000256" key="4">
    <source>
        <dbReference type="ARBA" id="ARBA00022618"/>
    </source>
</evidence>